<keyword evidence="4" id="KW-0904">Protein phosphatase</keyword>
<dbReference type="PANTHER" id="PTHR19134:SF562">
    <property type="entry name" value="PROTEIN-TYROSINE-PHOSPHATASE"/>
    <property type="match status" value="1"/>
</dbReference>
<evidence type="ECO:0000313" key="8">
    <source>
        <dbReference type="EMBL" id="VDI74377.1"/>
    </source>
</evidence>
<dbReference type="Proteomes" id="UP000596742">
    <property type="component" value="Unassembled WGS sequence"/>
</dbReference>
<dbReference type="InterPro" id="IPR029021">
    <property type="entry name" value="Prot-tyrosine_phosphatase-like"/>
</dbReference>
<dbReference type="SUPFAM" id="SSF49785">
    <property type="entry name" value="Galactose-binding domain-like"/>
    <property type="match status" value="1"/>
</dbReference>
<evidence type="ECO:0000256" key="4">
    <source>
        <dbReference type="ARBA" id="ARBA00022912"/>
    </source>
</evidence>
<feature type="transmembrane region" description="Helical" evidence="6">
    <location>
        <begin position="155"/>
        <end position="178"/>
    </location>
</feature>
<evidence type="ECO:0000259" key="7">
    <source>
        <dbReference type="PROSITE" id="PS50055"/>
    </source>
</evidence>
<dbReference type="PROSITE" id="PS50055">
    <property type="entry name" value="TYR_PHOSPHATASE_PTP"/>
    <property type="match status" value="1"/>
</dbReference>
<comment type="similarity">
    <text evidence="1">Belongs to the protein-tyrosine phosphatase family.</text>
</comment>
<evidence type="ECO:0000256" key="6">
    <source>
        <dbReference type="SAM" id="Phobius"/>
    </source>
</evidence>
<comment type="caution">
    <text evidence="8">The sequence shown here is derived from an EMBL/GenBank/DDBJ whole genome shotgun (WGS) entry which is preliminary data.</text>
</comment>
<keyword evidence="9" id="KW-1185">Reference proteome</keyword>
<name>A0A8B6H731_MYTGA</name>
<dbReference type="OrthoDB" id="6274266at2759"/>
<dbReference type="SUPFAM" id="SSF52799">
    <property type="entry name" value="(Phosphotyrosine protein) phosphatases II"/>
    <property type="match status" value="1"/>
</dbReference>
<keyword evidence="6" id="KW-0812">Transmembrane</keyword>
<accession>A0A8B6H731</accession>
<proteinExistence type="inferred from homology"/>
<dbReference type="EMBL" id="UYJE01009548">
    <property type="protein sequence ID" value="VDI74377.1"/>
    <property type="molecule type" value="Genomic_DNA"/>
</dbReference>
<dbReference type="Gene3D" id="3.90.190.10">
    <property type="entry name" value="Protein tyrosine phosphatase superfamily"/>
    <property type="match status" value="1"/>
</dbReference>
<dbReference type="AlphaFoldDB" id="A0A8B6H731"/>
<dbReference type="InterPro" id="IPR000242">
    <property type="entry name" value="PTP_cat"/>
</dbReference>
<dbReference type="EC" id="3.1.3.48" evidence="2"/>
<organism evidence="8 9">
    <name type="scientific">Mytilus galloprovincialis</name>
    <name type="common">Mediterranean mussel</name>
    <dbReference type="NCBI Taxonomy" id="29158"/>
    <lineage>
        <taxon>Eukaryota</taxon>
        <taxon>Metazoa</taxon>
        <taxon>Spiralia</taxon>
        <taxon>Lophotrochozoa</taxon>
        <taxon>Mollusca</taxon>
        <taxon>Bivalvia</taxon>
        <taxon>Autobranchia</taxon>
        <taxon>Pteriomorphia</taxon>
        <taxon>Mytilida</taxon>
        <taxon>Mytiloidea</taxon>
        <taxon>Mytilidae</taxon>
        <taxon>Mytilinae</taxon>
        <taxon>Mytilus</taxon>
    </lineage>
</organism>
<dbReference type="InterPro" id="IPR008979">
    <property type="entry name" value="Galactose-bd-like_sf"/>
</dbReference>
<dbReference type="PRINTS" id="PR00700">
    <property type="entry name" value="PRTYPHPHTASE"/>
</dbReference>
<dbReference type="GO" id="GO:0004725">
    <property type="term" value="F:protein tyrosine phosphatase activity"/>
    <property type="evidence" value="ECO:0007669"/>
    <property type="project" value="UniProtKB-EC"/>
</dbReference>
<protein>
    <recommendedName>
        <fullName evidence="2">protein-tyrosine-phosphatase</fullName>
        <ecNumber evidence="2">3.1.3.48</ecNumber>
    </recommendedName>
</protein>
<dbReference type="GO" id="GO:0008045">
    <property type="term" value="P:motor neuron axon guidance"/>
    <property type="evidence" value="ECO:0007669"/>
    <property type="project" value="TreeGrafter"/>
</dbReference>
<dbReference type="PANTHER" id="PTHR19134">
    <property type="entry name" value="RECEPTOR-TYPE TYROSINE-PROTEIN PHOSPHATASE"/>
    <property type="match status" value="1"/>
</dbReference>
<evidence type="ECO:0000313" key="9">
    <source>
        <dbReference type="Proteomes" id="UP000596742"/>
    </source>
</evidence>
<dbReference type="InterPro" id="IPR050348">
    <property type="entry name" value="Protein-Tyr_Phosphatase"/>
</dbReference>
<evidence type="ECO:0000256" key="1">
    <source>
        <dbReference type="ARBA" id="ARBA00009580"/>
    </source>
</evidence>
<dbReference type="SMART" id="SM00194">
    <property type="entry name" value="PTPc"/>
    <property type="match status" value="1"/>
</dbReference>
<gene>
    <name evidence="8" type="ORF">MGAL_10B080113</name>
</gene>
<feature type="non-terminal residue" evidence="8">
    <location>
        <position position="378"/>
    </location>
</feature>
<keyword evidence="6" id="KW-1133">Transmembrane helix</keyword>
<feature type="region of interest" description="Disordered" evidence="5">
    <location>
        <begin position="11"/>
        <end position="30"/>
    </location>
</feature>
<evidence type="ECO:0000256" key="3">
    <source>
        <dbReference type="ARBA" id="ARBA00022801"/>
    </source>
</evidence>
<keyword evidence="6" id="KW-0472">Membrane</keyword>
<sequence>MIDNLAYDGVISQTPTGSKPTNANDGDQRSCSKTIGTNVRFQVDMNEIRIVTDVYLTAKVNTSVNGLEHAIYASNHSDDPAKGTVLYQGGTLPRNISFSSAFRYLIYIPSLKSALVGLEICEIGIVGCPSTRYGPLCNKSFVSVQSELQTELNGAAIGGSIGAVIAVILIMLAGFVIYRRILKSTKDKYLDKSKSRRINAYHSKREANDGNEYVNAAITSDTGEVTVYLQDTDQAELTPKSDDLVYNNLPTERNVYKIPIGNLKEVINEKLKDEGFKKEYEILPKGLVHAHVEGSKEENKAKNRFLTTWPYDHSRIVLEGNTKNDYINASYIDNYDKEKAYIASQGPKSNTKKDFWHMIWQENVGKIVMVTQLKEGKR</sequence>
<keyword evidence="3" id="KW-0378">Hydrolase</keyword>
<evidence type="ECO:0000256" key="2">
    <source>
        <dbReference type="ARBA" id="ARBA00013064"/>
    </source>
</evidence>
<feature type="domain" description="Tyrosine-protein phosphatase" evidence="7">
    <location>
        <begin position="276"/>
        <end position="378"/>
    </location>
</feature>
<dbReference type="Pfam" id="PF00102">
    <property type="entry name" value="Y_phosphatase"/>
    <property type="match status" value="1"/>
</dbReference>
<evidence type="ECO:0000256" key="5">
    <source>
        <dbReference type="SAM" id="MobiDB-lite"/>
    </source>
</evidence>
<reference evidence="8" key="1">
    <citation type="submission" date="2018-11" db="EMBL/GenBank/DDBJ databases">
        <authorList>
            <person name="Alioto T."/>
            <person name="Alioto T."/>
        </authorList>
    </citation>
    <scope>NUCLEOTIDE SEQUENCE</scope>
</reference>